<keyword evidence="2" id="KW-1133">Transmembrane helix</keyword>
<evidence type="ECO:0000256" key="1">
    <source>
        <dbReference type="SAM" id="Coils"/>
    </source>
</evidence>
<dbReference type="OrthoDB" id="2373020at2"/>
<proteinExistence type="predicted"/>
<feature type="transmembrane region" description="Helical" evidence="2">
    <location>
        <begin position="20"/>
        <end position="49"/>
    </location>
</feature>
<keyword evidence="2" id="KW-0472">Membrane</keyword>
<keyword evidence="1" id="KW-0175">Coiled coil</keyword>
<evidence type="ECO:0000256" key="2">
    <source>
        <dbReference type="SAM" id="Phobius"/>
    </source>
</evidence>
<name>A0A5C4TGV6_9BACL</name>
<comment type="caution">
    <text evidence="3">The sequence shown here is derived from an EMBL/GenBank/DDBJ whole genome shotgun (WGS) entry which is preliminary data.</text>
</comment>
<reference evidence="3 4" key="1">
    <citation type="submission" date="2019-05" db="EMBL/GenBank/DDBJ databases">
        <title>We sequenced the genome of Paenibacillus hemerocallicola KCTC 33185 for further insight into its adaptation and study the phylogeny of Paenibacillus.</title>
        <authorList>
            <person name="Narsing Rao M.P."/>
        </authorList>
    </citation>
    <scope>NUCLEOTIDE SEQUENCE [LARGE SCALE GENOMIC DNA]</scope>
    <source>
        <strain evidence="3 4">KCTC 33185</strain>
    </source>
</reference>
<feature type="coiled-coil region" evidence="1">
    <location>
        <begin position="97"/>
        <end position="155"/>
    </location>
</feature>
<evidence type="ECO:0000313" key="4">
    <source>
        <dbReference type="Proteomes" id="UP000307943"/>
    </source>
</evidence>
<dbReference type="EMBL" id="VDCQ01000001">
    <property type="protein sequence ID" value="TNJ68313.1"/>
    <property type="molecule type" value="Genomic_DNA"/>
</dbReference>
<dbReference type="AlphaFoldDB" id="A0A5C4TGV6"/>
<accession>A0A5C4TGV6</accession>
<sequence length="323" mass="36491">MEEAVEQMLGNLLSDLAPVLLSFLLANIGWLLLALVVIVFLIAIAGWVIKHKLVSGWWRRVVSKHDESAGKLNAIITSDTFKGLEQGFVQGRTERTLSQLEERLYALHRQSEQLRNQLTDRKVPFFSLVEPLIRINRLDRNVREFSRQVDRLAHDVSGIARAEKDTIHSVRQAGARFSSVSQTIAQLMERTGYPLDELNRELGRVETLFRQAEQTSAFDTVQAQSELTPFYRSIDVLSGKIEALQKQLTIFDEMRNRIRVQSEPLVSADANAAAVLNRIDPIVQRLEQSLRMGRSIDLRAAASEIEHLVQEATDLVEANRSGA</sequence>
<gene>
    <name evidence="3" type="ORF">FE784_01240</name>
</gene>
<keyword evidence="4" id="KW-1185">Reference proteome</keyword>
<organism evidence="3 4">
    <name type="scientific">Paenibacillus hemerocallicola</name>
    <dbReference type="NCBI Taxonomy" id="1172614"/>
    <lineage>
        <taxon>Bacteria</taxon>
        <taxon>Bacillati</taxon>
        <taxon>Bacillota</taxon>
        <taxon>Bacilli</taxon>
        <taxon>Bacillales</taxon>
        <taxon>Paenibacillaceae</taxon>
        <taxon>Paenibacillus</taxon>
    </lineage>
</organism>
<evidence type="ECO:0000313" key="3">
    <source>
        <dbReference type="EMBL" id="TNJ68313.1"/>
    </source>
</evidence>
<keyword evidence="2" id="KW-0812">Transmembrane</keyword>
<dbReference type="RefSeq" id="WP_139600290.1">
    <property type="nucleotide sequence ID" value="NZ_VDCQ01000001.1"/>
</dbReference>
<protein>
    <submittedName>
        <fullName evidence="3">Uncharacterized protein</fullName>
    </submittedName>
</protein>
<dbReference type="Proteomes" id="UP000307943">
    <property type="component" value="Unassembled WGS sequence"/>
</dbReference>